<dbReference type="PANTHER" id="PTHR31734:SF6">
    <property type="entry name" value="AUXIN-RESPONSIVE PROTEIN IAA11"/>
    <property type="match status" value="1"/>
</dbReference>
<evidence type="ECO:0000256" key="7">
    <source>
        <dbReference type="ARBA" id="ARBA00023242"/>
    </source>
</evidence>
<reference evidence="13 14" key="1">
    <citation type="submission" date="2024-01" db="EMBL/GenBank/DDBJ databases">
        <title>The genomes of 5 underutilized Papilionoideae crops provide insights into root nodulation and disease resistanc.</title>
        <authorList>
            <person name="Jiang F."/>
        </authorList>
    </citation>
    <scope>NUCLEOTIDE SEQUENCE [LARGE SCALE GENOMIC DNA]</scope>
    <source>
        <strain evidence="13">DUOXIRENSHENG_FW03</strain>
        <tissue evidence="13">Leaves</tissue>
    </source>
</reference>
<dbReference type="GO" id="GO:0009734">
    <property type="term" value="P:auxin-activated signaling pathway"/>
    <property type="evidence" value="ECO:0007669"/>
    <property type="project" value="UniProtKB-UniRule"/>
</dbReference>
<evidence type="ECO:0000313" key="13">
    <source>
        <dbReference type="EMBL" id="KAK7393354.1"/>
    </source>
</evidence>
<dbReference type="InterPro" id="IPR003311">
    <property type="entry name" value="AUX_IAA"/>
</dbReference>
<evidence type="ECO:0000256" key="11">
    <source>
        <dbReference type="SAM" id="MobiDB-lite"/>
    </source>
</evidence>
<comment type="function">
    <text evidence="9">Aux/IAA proteins are short-lived transcriptional factors that function as repressors of early auxin response genes at low auxin concentrations. Repression is thought to result from the interaction with auxin response factors (ARFs), proteins that bind to the auxin-responsive promoter element (AuxRE). Formation of heterodimers with ARF proteins may alter their ability to modulate early auxin response genes expression.</text>
</comment>
<evidence type="ECO:0000256" key="3">
    <source>
        <dbReference type="ARBA" id="ARBA00011726"/>
    </source>
</evidence>
<keyword evidence="4 10" id="KW-0678">Repressor</keyword>
<dbReference type="GO" id="GO:0006355">
    <property type="term" value="P:regulation of DNA-templated transcription"/>
    <property type="evidence" value="ECO:0007669"/>
    <property type="project" value="InterPro"/>
</dbReference>
<comment type="subunit">
    <text evidence="3 10">Homodimers and heterodimers.</text>
</comment>
<proteinExistence type="inferred from homology"/>
<dbReference type="AlphaFoldDB" id="A0AAN9XIG8"/>
<evidence type="ECO:0000256" key="1">
    <source>
        <dbReference type="ARBA" id="ARBA00004123"/>
    </source>
</evidence>
<evidence type="ECO:0000313" key="14">
    <source>
        <dbReference type="Proteomes" id="UP001386955"/>
    </source>
</evidence>
<dbReference type="InterPro" id="IPR033389">
    <property type="entry name" value="AUX/IAA_dom"/>
</dbReference>
<dbReference type="PANTHER" id="PTHR31734">
    <property type="entry name" value="AUXIN-RESPONSIVE PROTEIN IAA17"/>
    <property type="match status" value="1"/>
</dbReference>
<evidence type="ECO:0000256" key="9">
    <source>
        <dbReference type="ARBA" id="ARBA00025283"/>
    </source>
</evidence>
<evidence type="ECO:0000256" key="8">
    <source>
        <dbReference type="ARBA" id="ARBA00023294"/>
    </source>
</evidence>
<dbReference type="InterPro" id="IPR053793">
    <property type="entry name" value="PB1-like"/>
</dbReference>
<evidence type="ECO:0000256" key="6">
    <source>
        <dbReference type="ARBA" id="ARBA00023163"/>
    </source>
</evidence>
<keyword evidence="7 10" id="KW-0539">Nucleus</keyword>
<feature type="domain" description="PB1" evidence="12">
    <location>
        <begin position="208"/>
        <end position="315"/>
    </location>
</feature>
<keyword evidence="8 10" id="KW-0927">Auxin signaling pathway</keyword>
<feature type="compositionally biased region" description="Low complexity" evidence="11">
    <location>
        <begin position="111"/>
        <end position="125"/>
    </location>
</feature>
<gene>
    <name evidence="13" type="ORF">VNO78_21907</name>
</gene>
<comment type="similarity">
    <text evidence="2 10">Belongs to the Aux/IAA family.</text>
</comment>
<dbReference type="SUPFAM" id="SSF54277">
    <property type="entry name" value="CAD &amp; PB1 domains"/>
    <property type="match status" value="1"/>
</dbReference>
<sequence>MKRQLCRATGSCVVGCRLSLPHPEPCDLWSHFCPLVIFSLPSGCSSVGSMSTVSKDDNLVLSSEDSSCPEESELELGLGLSLSGPSKSHHHVHAHAPPPYARIYTAKDFPSSAASSPSSSSSSSPNITAGTKRAADSLVASNRTSQVVGWPPLRTYRVNSYNNHGKPTEVFNSVAENNKSKNTVVRKSAENANDNNINAKEKRHIRSSLFVKVNMDGIPIGRKVDLSAHSSYETLAQTLEDMFNESTTVTTCKGSNGEDHGIIIDGERHSKLLDGSSKFVLTYEDKEGDWMLVGDVPWGMFLSSVRRLRIMRTSEANGLAPRLEENIRQKCKPI</sequence>
<name>A0AAN9XIG8_PSOTE</name>
<dbReference type="Pfam" id="PF02309">
    <property type="entry name" value="AUX_IAA"/>
    <property type="match status" value="1"/>
</dbReference>
<comment type="caution">
    <text evidence="13">The sequence shown here is derived from an EMBL/GenBank/DDBJ whole genome shotgun (WGS) entry which is preliminary data.</text>
</comment>
<accession>A0AAN9XIG8</accession>
<comment type="subcellular location">
    <subcellularLocation>
        <location evidence="1 10">Nucleus</location>
    </subcellularLocation>
</comment>
<keyword evidence="5 10" id="KW-0805">Transcription regulation</keyword>
<evidence type="ECO:0000256" key="10">
    <source>
        <dbReference type="RuleBase" id="RU004549"/>
    </source>
</evidence>
<feature type="region of interest" description="Disordered" evidence="11">
    <location>
        <begin position="111"/>
        <end position="140"/>
    </location>
</feature>
<evidence type="ECO:0000256" key="4">
    <source>
        <dbReference type="ARBA" id="ARBA00022491"/>
    </source>
</evidence>
<dbReference type="Proteomes" id="UP001386955">
    <property type="component" value="Unassembled WGS sequence"/>
</dbReference>
<dbReference type="FunFam" id="3.10.20.90:FF:000078">
    <property type="entry name" value="Auxin-responsive protein"/>
    <property type="match status" value="1"/>
</dbReference>
<dbReference type="Gene3D" id="3.10.20.90">
    <property type="entry name" value="Phosphatidylinositol 3-kinase Catalytic Subunit, Chain A, domain 1"/>
    <property type="match status" value="1"/>
</dbReference>
<protein>
    <recommendedName>
        <fullName evidence="10">Auxin-induced protein</fullName>
    </recommendedName>
</protein>
<dbReference type="PROSITE" id="PS51745">
    <property type="entry name" value="PB1"/>
    <property type="match status" value="1"/>
</dbReference>
<evidence type="ECO:0000256" key="5">
    <source>
        <dbReference type="ARBA" id="ARBA00023015"/>
    </source>
</evidence>
<keyword evidence="14" id="KW-1185">Reference proteome</keyword>
<dbReference type="EMBL" id="JAYMYS010000005">
    <property type="protein sequence ID" value="KAK7393354.1"/>
    <property type="molecule type" value="Genomic_DNA"/>
</dbReference>
<keyword evidence="6 10" id="KW-0804">Transcription</keyword>
<evidence type="ECO:0000256" key="2">
    <source>
        <dbReference type="ARBA" id="ARBA00006728"/>
    </source>
</evidence>
<dbReference type="GO" id="GO:0005634">
    <property type="term" value="C:nucleus"/>
    <property type="evidence" value="ECO:0007669"/>
    <property type="project" value="UniProtKB-SubCell"/>
</dbReference>
<organism evidence="13 14">
    <name type="scientific">Psophocarpus tetragonolobus</name>
    <name type="common">Winged bean</name>
    <name type="synonym">Dolichos tetragonolobus</name>
    <dbReference type="NCBI Taxonomy" id="3891"/>
    <lineage>
        <taxon>Eukaryota</taxon>
        <taxon>Viridiplantae</taxon>
        <taxon>Streptophyta</taxon>
        <taxon>Embryophyta</taxon>
        <taxon>Tracheophyta</taxon>
        <taxon>Spermatophyta</taxon>
        <taxon>Magnoliopsida</taxon>
        <taxon>eudicotyledons</taxon>
        <taxon>Gunneridae</taxon>
        <taxon>Pentapetalae</taxon>
        <taxon>rosids</taxon>
        <taxon>fabids</taxon>
        <taxon>Fabales</taxon>
        <taxon>Fabaceae</taxon>
        <taxon>Papilionoideae</taxon>
        <taxon>50 kb inversion clade</taxon>
        <taxon>NPAAA clade</taxon>
        <taxon>indigoferoid/millettioid clade</taxon>
        <taxon>Phaseoleae</taxon>
        <taxon>Psophocarpus</taxon>
    </lineage>
</organism>
<evidence type="ECO:0000259" key="12">
    <source>
        <dbReference type="PROSITE" id="PS51745"/>
    </source>
</evidence>